<feature type="transmembrane region" description="Helical" evidence="1">
    <location>
        <begin position="12"/>
        <end position="28"/>
    </location>
</feature>
<reference evidence="2 5" key="1">
    <citation type="journal article" date="2015" name="Genome Announc.">
        <title>Complete Genome Sequence of the Nitrogen-Fixing and Solvent-Producing Clostridium pasteurianum DSM 525.</title>
        <authorList>
            <person name="Poehlein A."/>
            <person name="Grosse-Honebrink A."/>
            <person name="Zhang Y."/>
            <person name="Minton N.P."/>
            <person name="Daniel R."/>
        </authorList>
    </citation>
    <scope>NUCLEOTIDE SEQUENCE [LARGE SCALE GENOMIC DNA]</scope>
    <source>
        <strain evidence="2">DSM 525</strain>
        <strain evidence="5">DSM 525 / ATCC 6013</strain>
    </source>
</reference>
<dbReference type="Proteomes" id="UP000030905">
    <property type="component" value="Chromosome"/>
</dbReference>
<dbReference type="AlphaFoldDB" id="A0A0H3IZ42"/>
<feature type="transmembrane region" description="Helical" evidence="1">
    <location>
        <begin position="34"/>
        <end position="51"/>
    </location>
</feature>
<dbReference type="EMBL" id="JPGY02000001">
    <property type="protein sequence ID" value="KRU13700.1"/>
    <property type="molecule type" value="Genomic_DNA"/>
</dbReference>
<sequence length="61" mass="6544">MTNKEKKSIKNVGIFYGTALGIIFGVVFKNVVWGIIIGAGIGGIIDIIYNSNGDKINKSDK</sequence>
<dbReference type="Proteomes" id="UP000028042">
    <property type="component" value="Unassembled WGS sequence"/>
</dbReference>
<dbReference type="EMBL" id="CP009268">
    <property type="protein sequence ID" value="AJA50287.1"/>
    <property type="molecule type" value="Genomic_DNA"/>
</dbReference>
<evidence type="ECO:0000313" key="4">
    <source>
        <dbReference type="Proteomes" id="UP000028042"/>
    </source>
</evidence>
<evidence type="ECO:0000256" key="1">
    <source>
        <dbReference type="SAM" id="Phobius"/>
    </source>
</evidence>
<keyword evidence="1" id="KW-0472">Membrane</keyword>
<evidence type="ECO:0000313" key="5">
    <source>
        <dbReference type="Proteomes" id="UP000030905"/>
    </source>
</evidence>
<evidence type="ECO:0008006" key="6">
    <source>
        <dbReference type="Google" id="ProtNLM"/>
    </source>
</evidence>
<dbReference type="KEGG" id="cpae:CPAST_c01990"/>
<protein>
    <recommendedName>
        <fullName evidence="6">Glycine zipper family protein</fullName>
    </recommendedName>
</protein>
<keyword evidence="1" id="KW-1133">Transmembrane helix</keyword>
<dbReference type="GeneID" id="93072454"/>
<gene>
    <name evidence="2" type="ORF">CLPA_c01990</name>
    <name evidence="3" type="ORF">CP6013_02948</name>
</gene>
<proteinExistence type="predicted"/>
<keyword evidence="1" id="KW-0812">Transmembrane</keyword>
<dbReference type="KEGG" id="cpat:CLPA_c01990"/>
<evidence type="ECO:0000313" key="2">
    <source>
        <dbReference type="EMBL" id="AJA50287.1"/>
    </source>
</evidence>
<accession>A0A0H3IZ42</accession>
<reference evidence="3 4" key="3">
    <citation type="journal article" name="Genome Announc.">
        <title>Improved Draft Genome Sequence of Clostridium pasteurianum Strain ATCC 6013 (DSM 525) Using a Hybrid Next-Generation Sequencing Approach.</title>
        <authorList>
            <person name="Pyne M.E."/>
            <person name="Utturkar S."/>
            <person name="Brown S.D."/>
            <person name="Moo-Young M."/>
            <person name="Chung D.A."/>
            <person name="Chou C.P."/>
        </authorList>
    </citation>
    <scope>NUCLEOTIDE SEQUENCE [LARGE SCALE GENOMIC DNA]</scope>
    <source>
        <strain evidence="3 4">ATCC 6013</strain>
    </source>
</reference>
<organism evidence="2 5">
    <name type="scientific">Clostridium pasteurianum DSM 525 = ATCC 6013</name>
    <dbReference type="NCBI Taxonomy" id="1262449"/>
    <lineage>
        <taxon>Bacteria</taxon>
        <taxon>Bacillati</taxon>
        <taxon>Bacillota</taxon>
        <taxon>Clostridia</taxon>
        <taxon>Eubacteriales</taxon>
        <taxon>Clostridiaceae</taxon>
        <taxon>Clostridium</taxon>
    </lineage>
</organism>
<evidence type="ECO:0000313" key="3">
    <source>
        <dbReference type="EMBL" id="KRU13700.1"/>
    </source>
</evidence>
<dbReference type="PATRIC" id="fig|1262449.3.peg.89"/>
<name>A0A0H3IZ42_CLOPA</name>
<dbReference type="RefSeq" id="WP_003440522.1">
    <property type="nucleotide sequence ID" value="NZ_ANZB01000001.1"/>
</dbReference>
<reference evidence="3" key="2">
    <citation type="submission" date="2015-10" db="EMBL/GenBank/DDBJ databases">
        <title>Improved Draft Genome Sequence of Clostridium pasteurianum Strain ATCC 6013 (DSM 525) Using a Hybrid Next-Generation Sequencing Approach.</title>
        <authorList>
            <person name="Pyne M.E."/>
            <person name="Utturkar S.M."/>
            <person name="Brown S.D."/>
            <person name="Moo-Young M."/>
            <person name="Chung D.A."/>
            <person name="Chou P.C."/>
        </authorList>
    </citation>
    <scope>NUCLEOTIDE SEQUENCE</scope>
    <source>
        <strain evidence="3">ATCC 6013</strain>
    </source>
</reference>
<keyword evidence="5" id="KW-1185">Reference proteome</keyword>